<dbReference type="Pfam" id="PF01408">
    <property type="entry name" value="GFO_IDH_MocA"/>
    <property type="match status" value="1"/>
</dbReference>
<dbReference type="InterPro" id="IPR004104">
    <property type="entry name" value="Gfo/Idh/MocA-like_OxRdtase_C"/>
</dbReference>
<keyword evidence="1" id="KW-0560">Oxidoreductase</keyword>
<dbReference type="Gene3D" id="3.40.50.720">
    <property type="entry name" value="NAD(P)-binding Rossmann-like Domain"/>
    <property type="match status" value="1"/>
</dbReference>
<dbReference type="PANTHER" id="PTHR43818">
    <property type="entry name" value="BCDNA.GH03377"/>
    <property type="match status" value="1"/>
</dbReference>
<dbReference type="SUPFAM" id="SSF51735">
    <property type="entry name" value="NAD(P)-binding Rossmann-fold domains"/>
    <property type="match status" value="1"/>
</dbReference>
<protein>
    <recommendedName>
        <fullName evidence="6">Oxidoreductase</fullName>
    </recommendedName>
</protein>
<dbReference type="GO" id="GO:0016491">
    <property type="term" value="F:oxidoreductase activity"/>
    <property type="evidence" value="ECO:0007669"/>
    <property type="project" value="UniProtKB-KW"/>
</dbReference>
<name>A0A1F6C6L5_HANXR</name>
<organism evidence="4 5">
    <name type="scientific">Handelsmanbacteria sp. (strain RIFCSPLOWO2_12_FULL_64_10)</name>
    <dbReference type="NCBI Taxonomy" id="1817868"/>
    <lineage>
        <taxon>Bacteria</taxon>
        <taxon>Candidatus Handelsmaniibacteriota</taxon>
    </lineage>
</organism>
<dbReference type="EMBL" id="MFKF01000396">
    <property type="protein sequence ID" value="OGG44780.1"/>
    <property type="molecule type" value="Genomic_DNA"/>
</dbReference>
<dbReference type="SUPFAM" id="SSF55347">
    <property type="entry name" value="Glyceraldehyde-3-phosphate dehydrogenase-like, C-terminal domain"/>
    <property type="match status" value="1"/>
</dbReference>
<proteinExistence type="predicted"/>
<dbReference type="PANTHER" id="PTHR43818:SF11">
    <property type="entry name" value="BCDNA.GH03377"/>
    <property type="match status" value="1"/>
</dbReference>
<evidence type="ECO:0000313" key="4">
    <source>
        <dbReference type="EMBL" id="OGG44780.1"/>
    </source>
</evidence>
<feature type="domain" description="Gfo/Idh/MocA-like oxidoreductase C-terminal" evidence="3">
    <location>
        <begin position="135"/>
        <end position="352"/>
    </location>
</feature>
<evidence type="ECO:0000313" key="5">
    <source>
        <dbReference type="Proteomes" id="UP000178606"/>
    </source>
</evidence>
<sequence length="368" mass="40181">MSEIRVGIIGLQHLHPPGYLPLFRETPGVRVVAAADGDEALRSRFCEEAGIEAHARWEDLARRDDVDAVLIFLPHADCRRAGIRAAEAGKHVVVEKPGAADAESVRWMIRAAAKNGVILSMPYVWRYNVVAREMKRLIDAGALGEVVALEGRCAAGPPQRYVAGNSSWMLEKAKSGGGPMHNLGVHWIDLFRWLLRDEVRSAAGEVSHRGHGLEIEDNSFAILTFEGGAVATLDISYGVPASYPAGRDLYIGIRGTKGVLVWSPNWSETTSASEENELMLCSEAPEHRDRPAQRIRLTAPKVAGYGGAAGAAYLNDVFEAVRERRQPGVTGVDGLRALEVVEAVYRSAETGRREGVQRIDEETKRMDA</sequence>
<gene>
    <name evidence="4" type="ORF">A3F84_03180</name>
</gene>
<dbReference type="Pfam" id="PF02894">
    <property type="entry name" value="GFO_IDH_MocA_C"/>
    <property type="match status" value="1"/>
</dbReference>
<dbReference type="InterPro" id="IPR000683">
    <property type="entry name" value="Gfo/Idh/MocA-like_OxRdtase_N"/>
</dbReference>
<evidence type="ECO:0000256" key="1">
    <source>
        <dbReference type="ARBA" id="ARBA00023002"/>
    </source>
</evidence>
<dbReference type="InterPro" id="IPR050463">
    <property type="entry name" value="Gfo/Idh/MocA_oxidrdct_glycsds"/>
</dbReference>
<comment type="caution">
    <text evidence="4">The sequence shown here is derived from an EMBL/GenBank/DDBJ whole genome shotgun (WGS) entry which is preliminary data.</text>
</comment>
<accession>A0A1F6C6L5</accession>
<dbReference type="Gene3D" id="3.30.360.10">
    <property type="entry name" value="Dihydrodipicolinate Reductase, domain 2"/>
    <property type="match status" value="1"/>
</dbReference>
<feature type="domain" description="Gfo/Idh/MocA-like oxidoreductase N-terminal" evidence="2">
    <location>
        <begin position="4"/>
        <end position="121"/>
    </location>
</feature>
<evidence type="ECO:0008006" key="6">
    <source>
        <dbReference type="Google" id="ProtNLM"/>
    </source>
</evidence>
<dbReference type="AlphaFoldDB" id="A0A1F6C6L5"/>
<evidence type="ECO:0000259" key="3">
    <source>
        <dbReference type="Pfam" id="PF02894"/>
    </source>
</evidence>
<dbReference type="Proteomes" id="UP000178606">
    <property type="component" value="Unassembled WGS sequence"/>
</dbReference>
<evidence type="ECO:0000259" key="2">
    <source>
        <dbReference type="Pfam" id="PF01408"/>
    </source>
</evidence>
<reference evidence="4 5" key="1">
    <citation type="journal article" date="2016" name="Nat. Commun.">
        <title>Thousands of microbial genomes shed light on interconnected biogeochemical processes in an aquifer system.</title>
        <authorList>
            <person name="Anantharaman K."/>
            <person name="Brown C.T."/>
            <person name="Hug L.A."/>
            <person name="Sharon I."/>
            <person name="Castelle C.J."/>
            <person name="Probst A.J."/>
            <person name="Thomas B.C."/>
            <person name="Singh A."/>
            <person name="Wilkins M.J."/>
            <person name="Karaoz U."/>
            <person name="Brodie E.L."/>
            <person name="Williams K.H."/>
            <person name="Hubbard S.S."/>
            <person name="Banfield J.F."/>
        </authorList>
    </citation>
    <scope>NUCLEOTIDE SEQUENCE [LARGE SCALE GENOMIC DNA]</scope>
    <source>
        <strain evidence="5">RIFCSPLOWO2_12_FULL_64_10</strain>
    </source>
</reference>
<dbReference type="GO" id="GO:0000166">
    <property type="term" value="F:nucleotide binding"/>
    <property type="evidence" value="ECO:0007669"/>
    <property type="project" value="InterPro"/>
</dbReference>
<dbReference type="InterPro" id="IPR036291">
    <property type="entry name" value="NAD(P)-bd_dom_sf"/>
</dbReference>